<reference evidence="2" key="1">
    <citation type="submission" date="2022-02" db="EMBL/GenBank/DDBJ databases">
        <authorList>
            <person name="Giguere J D."/>
        </authorList>
    </citation>
    <scope>NUCLEOTIDE SEQUENCE</scope>
    <source>
        <strain evidence="2">CCAP 1055/1</strain>
    </source>
</reference>
<gene>
    <name evidence="2" type="ORF">PTTT1_LOCUS27079</name>
</gene>
<organism evidence="2">
    <name type="scientific">Phaeodactylum tricornutum</name>
    <name type="common">Diatom</name>
    <dbReference type="NCBI Taxonomy" id="2850"/>
    <lineage>
        <taxon>Eukaryota</taxon>
        <taxon>Sar</taxon>
        <taxon>Stramenopiles</taxon>
        <taxon>Ochrophyta</taxon>
        <taxon>Bacillariophyta</taxon>
        <taxon>Bacillariophyceae</taxon>
        <taxon>Bacillariophycidae</taxon>
        <taxon>Naviculales</taxon>
        <taxon>Phaeodactylaceae</taxon>
        <taxon>Phaeodactylum</taxon>
    </lineage>
</organism>
<name>A0A8J9X387_PHATR</name>
<dbReference type="GO" id="GO:0030896">
    <property type="term" value="C:checkpoint clamp complex"/>
    <property type="evidence" value="ECO:0007669"/>
    <property type="project" value="InterPro"/>
</dbReference>
<evidence type="ECO:0000313" key="2">
    <source>
        <dbReference type="EMBL" id="CAG9284806.1"/>
    </source>
</evidence>
<accession>A0A8J9X387</accession>
<dbReference type="Pfam" id="PF04139">
    <property type="entry name" value="Rad9"/>
    <property type="match status" value="1"/>
</dbReference>
<dbReference type="AlphaFoldDB" id="A0A8J9X387"/>
<proteinExistence type="predicted"/>
<sequence>MDVAIPSHSVRAFCASLGCLSRVGKDVYMEFDPLDGLALRSLNDAKSAYACFRFEPSFFERCTSPPSQPRASGRNRRRSQHSRKRSVNHDSDSESDDDNEWRFSCRVALRALAAVVRPRKHVASLAITSRVTHSALFLHFEFNIQAPPNTTWRVTHRVPVADANGVSAVSSKDDASELVASPQTLLRLLDPLKNTLEAAFRIRNQERLVAATSFHPTDSASSNAPNNAILQAAASTFLKTETGIRVDELDEFEFRDDRAIADNMPDYVNDKAVLVFPLKETRAFLSYFKTATGSNFSDEPLHVSVWFHWGGKPLTMETKTTSFSAQLVLATLDYSLLGPLEDNSASIENDNSSGRATSVADKE</sequence>
<feature type="region of interest" description="Disordered" evidence="1">
    <location>
        <begin position="63"/>
        <end position="98"/>
    </location>
</feature>
<dbReference type="GO" id="GO:0000076">
    <property type="term" value="P:DNA replication checkpoint signaling"/>
    <property type="evidence" value="ECO:0007669"/>
    <property type="project" value="TreeGrafter"/>
</dbReference>
<dbReference type="Proteomes" id="UP000836788">
    <property type="component" value="Chromosome 2"/>
</dbReference>
<dbReference type="GO" id="GO:0071479">
    <property type="term" value="P:cellular response to ionizing radiation"/>
    <property type="evidence" value="ECO:0007669"/>
    <property type="project" value="TreeGrafter"/>
</dbReference>
<dbReference type="SUPFAM" id="SSF55979">
    <property type="entry name" value="DNA clamp"/>
    <property type="match status" value="1"/>
</dbReference>
<dbReference type="PANTHER" id="PTHR15237:SF0">
    <property type="entry name" value="CELL CYCLE CHECKPOINT CONTROL PROTEIN"/>
    <property type="match status" value="1"/>
</dbReference>
<dbReference type="EMBL" id="OU594943">
    <property type="protein sequence ID" value="CAG9284806.1"/>
    <property type="molecule type" value="Genomic_DNA"/>
</dbReference>
<evidence type="ECO:0000256" key="1">
    <source>
        <dbReference type="SAM" id="MobiDB-lite"/>
    </source>
</evidence>
<dbReference type="GO" id="GO:0006281">
    <property type="term" value="P:DNA repair"/>
    <property type="evidence" value="ECO:0007669"/>
    <property type="project" value="TreeGrafter"/>
</dbReference>
<dbReference type="InterPro" id="IPR007268">
    <property type="entry name" value="Rad9/Ddc1"/>
</dbReference>
<dbReference type="PANTHER" id="PTHR15237">
    <property type="entry name" value="DNA REPAIR PROTEIN RAD9"/>
    <property type="match status" value="1"/>
</dbReference>
<dbReference type="GO" id="GO:0031573">
    <property type="term" value="P:mitotic intra-S DNA damage checkpoint signaling"/>
    <property type="evidence" value="ECO:0007669"/>
    <property type="project" value="TreeGrafter"/>
</dbReference>
<protein>
    <recommendedName>
        <fullName evidence="3">Cell cycle checkpoint control protein RAD9A</fullName>
    </recommendedName>
</protein>
<feature type="compositionally biased region" description="Basic residues" evidence="1">
    <location>
        <begin position="73"/>
        <end position="86"/>
    </location>
</feature>
<dbReference type="InterPro" id="IPR046938">
    <property type="entry name" value="DNA_clamp_sf"/>
</dbReference>
<evidence type="ECO:0008006" key="3">
    <source>
        <dbReference type="Google" id="ProtNLM"/>
    </source>
</evidence>
<dbReference type="Gene3D" id="3.70.10.10">
    <property type="match status" value="1"/>
</dbReference>